<evidence type="ECO:0000313" key="2">
    <source>
        <dbReference type="Proteomes" id="UP001239111"/>
    </source>
</evidence>
<dbReference type="Proteomes" id="UP001239111">
    <property type="component" value="Chromosome 2"/>
</dbReference>
<evidence type="ECO:0000313" key="1">
    <source>
        <dbReference type="EMBL" id="KAJ8679207.1"/>
    </source>
</evidence>
<dbReference type="EMBL" id="CM056742">
    <property type="protein sequence ID" value="KAJ8679207.1"/>
    <property type="molecule type" value="Genomic_DNA"/>
</dbReference>
<comment type="caution">
    <text evidence="1">The sequence shown here is derived from an EMBL/GenBank/DDBJ whole genome shotgun (WGS) entry which is preliminary data.</text>
</comment>
<sequence length="152" mass="16865">MTGIKRCESNAKAQISYADVSTADRHDKVNSVEREMRGGAESFSLNNLGMEEMEVDEFPDDDVSDGGDEEYLPAGKNEVPQTFDQEELNDFIRKLGLPKDRAEYFALVLKKKNSLEEGTKATSNPVLLIEGCIERMSVNQTLDATNLGRGDL</sequence>
<proteinExistence type="predicted"/>
<gene>
    <name evidence="1" type="ORF">QAD02_014994</name>
</gene>
<name>A0ACC2P7F0_9HYME</name>
<keyword evidence="2" id="KW-1185">Reference proteome</keyword>
<organism evidence="1 2">
    <name type="scientific">Eretmocerus hayati</name>
    <dbReference type="NCBI Taxonomy" id="131215"/>
    <lineage>
        <taxon>Eukaryota</taxon>
        <taxon>Metazoa</taxon>
        <taxon>Ecdysozoa</taxon>
        <taxon>Arthropoda</taxon>
        <taxon>Hexapoda</taxon>
        <taxon>Insecta</taxon>
        <taxon>Pterygota</taxon>
        <taxon>Neoptera</taxon>
        <taxon>Endopterygota</taxon>
        <taxon>Hymenoptera</taxon>
        <taxon>Apocrita</taxon>
        <taxon>Proctotrupomorpha</taxon>
        <taxon>Chalcidoidea</taxon>
        <taxon>Aphelinidae</taxon>
        <taxon>Aphelininae</taxon>
        <taxon>Eretmocerus</taxon>
    </lineage>
</organism>
<protein>
    <submittedName>
        <fullName evidence="1">Uncharacterized protein</fullName>
    </submittedName>
</protein>
<accession>A0ACC2P7F0</accession>
<reference evidence="1" key="1">
    <citation type="submission" date="2023-04" db="EMBL/GenBank/DDBJ databases">
        <title>A chromosome-level genome assembly of the parasitoid wasp Eretmocerus hayati.</title>
        <authorList>
            <person name="Zhong Y."/>
            <person name="Liu S."/>
            <person name="Liu Y."/>
        </authorList>
    </citation>
    <scope>NUCLEOTIDE SEQUENCE</scope>
    <source>
        <strain evidence="1">ZJU_SS_LIU_2023</strain>
    </source>
</reference>